<evidence type="ECO:0000256" key="1">
    <source>
        <dbReference type="ARBA" id="ARBA00009437"/>
    </source>
</evidence>
<dbReference type="InterPro" id="IPR000847">
    <property type="entry name" value="LysR_HTH_N"/>
</dbReference>
<dbReference type="Pfam" id="PF00126">
    <property type="entry name" value="HTH_1"/>
    <property type="match status" value="1"/>
</dbReference>
<dbReference type="PRINTS" id="PR00039">
    <property type="entry name" value="HTHLYSR"/>
</dbReference>
<evidence type="ECO:0000256" key="4">
    <source>
        <dbReference type="ARBA" id="ARBA00023163"/>
    </source>
</evidence>
<dbReference type="AlphaFoldDB" id="A0A0N0E3J7"/>
<dbReference type="EMBL" id="JSYZ01000011">
    <property type="protein sequence ID" value="KPA90176.1"/>
    <property type="molecule type" value="Genomic_DNA"/>
</dbReference>
<comment type="caution">
    <text evidence="6">The sequence shown here is derived from an EMBL/GenBank/DDBJ whole genome shotgun (WGS) entry which is preliminary data.</text>
</comment>
<feature type="domain" description="HTH lysR-type" evidence="5">
    <location>
        <begin position="4"/>
        <end position="61"/>
    </location>
</feature>
<dbReference type="Gene3D" id="1.10.10.10">
    <property type="entry name" value="Winged helix-like DNA-binding domain superfamily/Winged helix DNA-binding domain"/>
    <property type="match status" value="1"/>
</dbReference>
<dbReference type="OrthoDB" id="5723059at2"/>
<evidence type="ECO:0000256" key="2">
    <source>
        <dbReference type="ARBA" id="ARBA00023015"/>
    </source>
</evidence>
<dbReference type="InterPro" id="IPR005119">
    <property type="entry name" value="LysR_subst-bd"/>
</dbReference>
<name>A0A0N0E3J7_9PSED</name>
<keyword evidence="7" id="KW-1185">Reference proteome</keyword>
<dbReference type="GO" id="GO:0003700">
    <property type="term" value="F:DNA-binding transcription factor activity"/>
    <property type="evidence" value="ECO:0007669"/>
    <property type="project" value="InterPro"/>
</dbReference>
<dbReference type="GO" id="GO:0003677">
    <property type="term" value="F:DNA binding"/>
    <property type="evidence" value="ECO:0007669"/>
    <property type="project" value="UniProtKB-KW"/>
</dbReference>
<dbReference type="InterPro" id="IPR036388">
    <property type="entry name" value="WH-like_DNA-bd_sf"/>
</dbReference>
<protein>
    <submittedName>
        <fullName evidence="6">Transcriptional regulator</fullName>
    </submittedName>
</protein>
<dbReference type="Pfam" id="PF03466">
    <property type="entry name" value="LysR_substrate"/>
    <property type="match status" value="1"/>
</dbReference>
<dbReference type="PROSITE" id="PS50931">
    <property type="entry name" value="HTH_LYSR"/>
    <property type="match status" value="1"/>
</dbReference>
<organism evidence="6 7">
    <name type="scientific">Pseudomonas asplenii</name>
    <dbReference type="NCBI Taxonomy" id="53407"/>
    <lineage>
        <taxon>Bacteria</taxon>
        <taxon>Pseudomonadati</taxon>
        <taxon>Pseudomonadota</taxon>
        <taxon>Gammaproteobacteria</taxon>
        <taxon>Pseudomonadales</taxon>
        <taxon>Pseudomonadaceae</taxon>
        <taxon>Pseudomonas</taxon>
    </lineage>
</organism>
<dbReference type="PANTHER" id="PTHR30579">
    <property type="entry name" value="TRANSCRIPTIONAL REGULATOR"/>
    <property type="match status" value="1"/>
</dbReference>
<dbReference type="Gene3D" id="3.40.190.10">
    <property type="entry name" value="Periplasmic binding protein-like II"/>
    <property type="match status" value="2"/>
</dbReference>
<keyword evidence="2" id="KW-0805">Transcription regulation</keyword>
<dbReference type="Proteomes" id="UP000037931">
    <property type="component" value="Unassembled WGS sequence"/>
</dbReference>
<dbReference type="PATRIC" id="fig|50340.43.peg.607"/>
<evidence type="ECO:0000313" key="7">
    <source>
        <dbReference type="Proteomes" id="UP000037931"/>
    </source>
</evidence>
<dbReference type="InterPro" id="IPR050176">
    <property type="entry name" value="LTTR"/>
</dbReference>
<dbReference type="RefSeq" id="WP_054058858.1">
    <property type="nucleotide sequence ID" value="NZ_JSYZ01000011.1"/>
</dbReference>
<keyword evidence="3" id="KW-0238">DNA-binding</keyword>
<accession>A0A0N0E3J7</accession>
<gene>
    <name evidence="6" type="ORF">PF66_03309</name>
</gene>
<reference evidence="6 7" key="1">
    <citation type="journal article" date="2015" name="PLoS ONE">
        <title>Rice-Infecting Pseudomonas Genomes Are Highly Accessorized and Harbor Multiple Putative Virulence Mechanisms to Cause Sheath Brown Rot.</title>
        <authorList>
            <person name="Quibod I.L."/>
            <person name="Grande G."/>
            <person name="Oreiro E.G."/>
            <person name="Borja F.N."/>
            <person name="Dossa G.S."/>
            <person name="Mauleon R."/>
            <person name="Cruz C.V."/>
            <person name="Oliva R."/>
        </authorList>
    </citation>
    <scope>NUCLEOTIDE SEQUENCE [LARGE SCALE GENOMIC DNA]</scope>
    <source>
        <strain evidence="6 7">IRRI 6609</strain>
    </source>
</reference>
<evidence type="ECO:0000256" key="3">
    <source>
        <dbReference type="ARBA" id="ARBA00023125"/>
    </source>
</evidence>
<evidence type="ECO:0000313" key="6">
    <source>
        <dbReference type="EMBL" id="KPA90176.1"/>
    </source>
</evidence>
<dbReference type="PANTHER" id="PTHR30579:SF7">
    <property type="entry name" value="HTH-TYPE TRANSCRIPTIONAL REGULATOR LRHA-RELATED"/>
    <property type="match status" value="1"/>
</dbReference>
<dbReference type="STRING" id="50340.PF66_03309"/>
<sequence>MRDLDSSLLRTFATVAETGTVGATAQRLGRTQAAVSMQLRRLEEDLERRLFERSPRGLRLTEAGHTLLPYAHSILGTGADARRALAASQVAGTVRLGLLEDIAIGSLPRALQRFSAAYPQVSLEITVDSSAAMSARLLEGALDIVVGDTHGINARPQVSWELPLFWVGARGLVLEPTLDARVLSLVTFSGTCLWQPRVEQQLKQAGIGWRVVCSSTSLPAVQSAVEAGLGIAVLLEGNIRTQSMRVLGAAEGLPAAPVVTFGLYVRPVPAVQAPAVRAMQRFLEEALNIPSA</sequence>
<dbReference type="FunFam" id="1.10.10.10:FF:000001">
    <property type="entry name" value="LysR family transcriptional regulator"/>
    <property type="match status" value="1"/>
</dbReference>
<dbReference type="InterPro" id="IPR036390">
    <property type="entry name" value="WH_DNA-bd_sf"/>
</dbReference>
<comment type="similarity">
    <text evidence="1">Belongs to the LysR transcriptional regulatory family.</text>
</comment>
<proteinExistence type="inferred from homology"/>
<dbReference type="SUPFAM" id="SSF53850">
    <property type="entry name" value="Periplasmic binding protein-like II"/>
    <property type="match status" value="1"/>
</dbReference>
<keyword evidence="4" id="KW-0804">Transcription</keyword>
<dbReference type="SUPFAM" id="SSF46785">
    <property type="entry name" value="Winged helix' DNA-binding domain"/>
    <property type="match status" value="1"/>
</dbReference>
<evidence type="ECO:0000259" key="5">
    <source>
        <dbReference type="PROSITE" id="PS50931"/>
    </source>
</evidence>